<feature type="transmembrane region" description="Helical" evidence="7">
    <location>
        <begin position="35"/>
        <end position="54"/>
    </location>
</feature>
<accession>D6WMW2</accession>
<evidence type="ECO:0000256" key="5">
    <source>
        <dbReference type="ARBA" id="ARBA00022989"/>
    </source>
</evidence>
<dbReference type="EMBL" id="KQ971343">
    <property type="protein sequence ID" value="EFA03274.1"/>
    <property type="molecule type" value="Genomic_DNA"/>
</dbReference>
<dbReference type="PANTHER" id="PTHR14274">
    <property type="entry name" value="SMALL INTEGRAL MEMBRANE PROTEIN 8"/>
    <property type="match status" value="1"/>
</dbReference>
<organism evidence="8 9">
    <name type="scientific">Tribolium castaneum</name>
    <name type="common">Red flour beetle</name>
    <dbReference type="NCBI Taxonomy" id="7070"/>
    <lineage>
        <taxon>Eukaryota</taxon>
        <taxon>Metazoa</taxon>
        <taxon>Ecdysozoa</taxon>
        <taxon>Arthropoda</taxon>
        <taxon>Hexapoda</taxon>
        <taxon>Insecta</taxon>
        <taxon>Pterygota</taxon>
        <taxon>Neoptera</taxon>
        <taxon>Endopterygota</taxon>
        <taxon>Coleoptera</taxon>
        <taxon>Polyphaga</taxon>
        <taxon>Cucujiformia</taxon>
        <taxon>Tenebrionidae</taxon>
        <taxon>Tenebrionidae incertae sedis</taxon>
        <taxon>Tribolium</taxon>
    </lineage>
</organism>
<dbReference type="eggNOG" id="ENOG502S4X3">
    <property type="taxonomic scope" value="Eukaryota"/>
</dbReference>
<gene>
    <name evidence="8" type="primary">GLEAN_13209</name>
    <name evidence="8" type="ORF">TcasGA2_TC013209</name>
</gene>
<dbReference type="PhylomeDB" id="D6WMW2"/>
<dbReference type="AlphaFoldDB" id="D6WMW2"/>
<dbReference type="InParanoid" id="D6WMW2"/>
<evidence type="ECO:0000256" key="2">
    <source>
        <dbReference type="ARBA" id="ARBA00009328"/>
    </source>
</evidence>
<comment type="subcellular location">
    <subcellularLocation>
        <location evidence="1">Membrane</location>
        <topology evidence="1">Single-pass membrane protein</topology>
    </subcellularLocation>
</comment>
<evidence type="ECO:0000256" key="1">
    <source>
        <dbReference type="ARBA" id="ARBA00004167"/>
    </source>
</evidence>
<dbReference type="GO" id="GO:0016020">
    <property type="term" value="C:membrane"/>
    <property type="evidence" value="ECO:0007669"/>
    <property type="project" value="UniProtKB-SubCell"/>
</dbReference>
<dbReference type="OMA" id="YMHATRE"/>
<evidence type="ECO:0000313" key="9">
    <source>
        <dbReference type="Proteomes" id="UP000007266"/>
    </source>
</evidence>
<evidence type="ECO:0000256" key="4">
    <source>
        <dbReference type="ARBA" id="ARBA00022692"/>
    </source>
</evidence>
<sequence length="85" mass="9672">MSEKKAPAPGEGLRSLRSTTLFRAVNFELYVKPNLVIMGLGLVAFTGCLGYIAYMRNKYDALGYYPAIQEDGREEYVKRKSKWDD</sequence>
<keyword evidence="4 7" id="KW-0812">Transmembrane</keyword>
<comment type="similarity">
    <text evidence="2">Belongs to the SMIM8 family.</text>
</comment>
<dbReference type="Pfam" id="PF14937">
    <property type="entry name" value="DUF4500"/>
    <property type="match status" value="1"/>
</dbReference>
<keyword evidence="6 7" id="KW-0472">Membrane</keyword>
<evidence type="ECO:0000313" key="8">
    <source>
        <dbReference type="EMBL" id="EFA03274.1"/>
    </source>
</evidence>
<evidence type="ECO:0000256" key="6">
    <source>
        <dbReference type="ARBA" id="ARBA00023136"/>
    </source>
</evidence>
<reference evidence="8 9" key="2">
    <citation type="journal article" date="2010" name="Nucleic Acids Res.">
        <title>BeetleBase in 2010: revisions to provide comprehensive genomic information for Tribolium castaneum.</title>
        <authorList>
            <person name="Kim H.S."/>
            <person name="Murphy T."/>
            <person name="Xia J."/>
            <person name="Caragea D."/>
            <person name="Park Y."/>
            <person name="Beeman R.W."/>
            <person name="Lorenzen M.D."/>
            <person name="Butcher S."/>
            <person name="Manak J.R."/>
            <person name="Brown S.J."/>
        </authorList>
    </citation>
    <scope>GENOME REANNOTATION</scope>
    <source>
        <strain evidence="8 9">Georgia GA2</strain>
    </source>
</reference>
<dbReference type="HOGENOM" id="CLU_170028_0_0_1"/>
<keyword evidence="5 7" id="KW-1133">Transmembrane helix</keyword>
<evidence type="ECO:0000256" key="7">
    <source>
        <dbReference type="SAM" id="Phobius"/>
    </source>
</evidence>
<evidence type="ECO:0000256" key="3">
    <source>
        <dbReference type="ARBA" id="ARBA00014451"/>
    </source>
</evidence>
<dbReference type="KEGG" id="tca:103313240"/>
<dbReference type="OrthoDB" id="1880105at2759"/>
<dbReference type="FunCoup" id="D6WMW2">
    <property type="interactions" value="51"/>
</dbReference>
<dbReference type="PANTHER" id="PTHR14274:SF1">
    <property type="entry name" value="SMALL INTEGRAL MEMBRANE PROTEIN 8"/>
    <property type="match status" value="1"/>
</dbReference>
<keyword evidence="9" id="KW-1185">Reference proteome</keyword>
<dbReference type="Proteomes" id="UP000007266">
    <property type="component" value="Linkage group 5"/>
</dbReference>
<dbReference type="InterPro" id="IPR026686">
    <property type="entry name" value="UPF0708"/>
</dbReference>
<proteinExistence type="inferred from homology"/>
<name>D6WMW2_TRICA</name>
<protein>
    <recommendedName>
        <fullName evidence="3">Small integral membrane protein 8</fullName>
    </recommendedName>
</protein>
<reference evidence="8 9" key="1">
    <citation type="journal article" date="2008" name="Nature">
        <title>The genome of the model beetle and pest Tribolium castaneum.</title>
        <authorList>
            <consortium name="Tribolium Genome Sequencing Consortium"/>
            <person name="Richards S."/>
            <person name="Gibbs R.A."/>
            <person name="Weinstock G.M."/>
            <person name="Brown S.J."/>
            <person name="Denell R."/>
            <person name="Beeman R.W."/>
            <person name="Gibbs R."/>
            <person name="Beeman R.W."/>
            <person name="Brown S.J."/>
            <person name="Bucher G."/>
            <person name="Friedrich M."/>
            <person name="Grimmelikhuijzen C.J."/>
            <person name="Klingler M."/>
            <person name="Lorenzen M."/>
            <person name="Richards S."/>
            <person name="Roth S."/>
            <person name="Schroder R."/>
            <person name="Tautz D."/>
            <person name="Zdobnov E.M."/>
            <person name="Muzny D."/>
            <person name="Gibbs R.A."/>
            <person name="Weinstock G.M."/>
            <person name="Attaway T."/>
            <person name="Bell S."/>
            <person name="Buhay C.J."/>
            <person name="Chandrabose M.N."/>
            <person name="Chavez D."/>
            <person name="Clerk-Blankenburg K.P."/>
            <person name="Cree A."/>
            <person name="Dao M."/>
            <person name="Davis C."/>
            <person name="Chacko J."/>
            <person name="Dinh H."/>
            <person name="Dugan-Rocha S."/>
            <person name="Fowler G."/>
            <person name="Garner T.T."/>
            <person name="Garnes J."/>
            <person name="Gnirke A."/>
            <person name="Hawes A."/>
            <person name="Hernandez J."/>
            <person name="Hines S."/>
            <person name="Holder M."/>
            <person name="Hume J."/>
            <person name="Jhangiani S.N."/>
            <person name="Joshi V."/>
            <person name="Khan Z.M."/>
            <person name="Jackson L."/>
            <person name="Kovar C."/>
            <person name="Kowis A."/>
            <person name="Lee S."/>
            <person name="Lewis L.R."/>
            <person name="Margolis J."/>
            <person name="Morgan M."/>
            <person name="Nazareth L.V."/>
            <person name="Nguyen N."/>
            <person name="Okwuonu G."/>
            <person name="Parker D."/>
            <person name="Richards S."/>
            <person name="Ruiz S.J."/>
            <person name="Santibanez J."/>
            <person name="Savard J."/>
            <person name="Scherer S.E."/>
            <person name="Schneider B."/>
            <person name="Sodergren E."/>
            <person name="Tautz D."/>
            <person name="Vattahil S."/>
            <person name="Villasana D."/>
            <person name="White C.S."/>
            <person name="Wright R."/>
            <person name="Park Y."/>
            <person name="Beeman R.W."/>
            <person name="Lord J."/>
            <person name="Oppert B."/>
            <person name="Lorenzen M."/>
            <person name="Brown S."/>
            <person name="Wang L."/>
            <person name="Savard J."/>
            <person name="Tautz D."/>
            <person name="Richards S."/>
            <person name="Weinstock G."/>
            <person name="Gibbs R.A."/>
            <person name="Liu Y."/>
            <person name="Worley K."/>
            <person name="Weinstock G."/>
            <person name="Elsik C.G."/>
            <person name="Reese J.T."/>
            <person name="Elhaik E."/>
            <person name="Landan G."/>
            <person name="Graur D."/>
            <person name="Arensburger P."/>
            <person name="Atkinson P."/>
            <person name="Beeman R.W."/>
            <person name="Beidler J."/>
            <person name="Brown S.J."/>
            <person name="Demuth J.P."/>
            <person name="Drury D.W."/>
            <person name="Du Y.Z."/>
            <person name="Fujiwara H."/>
            <person name="Lorenzen M."/>
            <person name="Maselli V."/>
            <person name="Osanai M."/>
            <person name="Park Y."/>
            <person name="Robertson H.M."/>
            <person name="Tu Z."/>
            <person name="Wang J.J."/>
            <person name="Wang S."/>
            <person name="Richards S."/>
            <person name="Song H."/>
            <person name="Zhang L."/>
            <person name="Sodergren E."/>
            <person name="Werner D."/>
            <person name="Stanke M."/>
            <person name="Morgenstern B."/>
            <person name="Solovyev V."/>
            <person name="Kosarev P."/>
            <person name="Brown G."/>
            <person name="Chen H.C."/>
            <person name="Ermolaeva O."/>
            <person name="Hlavina W."/>
            <person name="Kapustin Y."/>
            <person name="Kiryutin B."/>
            <person name="Kitts P."/>
            <person name="Maglott D."/>
            <person name="Pruitt K."/>
            <person name="Sapojnikov V."/>
            <person name="Souvorov A."/>
            <person name="Mackey A.J."/>
            <person name="Waterhouse R.M."/>
            <person name="Wyder S."/>
            <person name="Zdobnov E.M."/>
            <person name="Zdobnov E.M."/>
            <person name="Wyder S."/>
            <person name="Kriventseva E.V."/>
            <person name="Kadowaki T."/>
            <person name="Bork P."/>
            <person name="Aranda M."/>
            <person name="Bao R."/>
            <person name="Beermann A."/>
            <person name="Berns N."/>
            <person name="Bolognesi R."/>
            <person name="Bonneton F."/>
            <person name="Bopp D."/>
            <person name="Brown S.J."/>
            <person name="Bucher G."/>
            <person name="Butts T."/>
            <person name="Chaumot A."/>
            <person name="Denell R.E."/>
            <person name="Ferrier D.E."/>
            <person name="Friedrich M."/>
            <person name="Gordon C.M."/>
            <person name="Jindra M."/>
            <person name="Klingler M."/>
            <person name="Lan Q."/>
            <person name="Lattorff H.M."/>
            <person name="Laudet V."/>
            <person name="von Levetsow C."/>
            <person name="Liu Z."/>
            <person name="Lutz R."/>
            <person name="Lynch J.A."/>
            <person name="da Fonseca R.N."/>
            <person name="Posnien N."/>
            <person name="Reuter R."/>
            <person name="Roth S."/>
            <person name="Savard J."/>
            <person name="Schinko J.B."/>
            <person name="Schmitt C."/>
            <person name="Schoppmeier M."/>
            <person name="Schroder R."/>
            <person name="Shippy T.D."/>
            <person name="Simonnet F."/>
            <person name="Marques-Souza H."/>
            <person name="Tautz D."/>
            <person name="Tomoyasu Y."/>
            <person name="Trauner J."/>
            <person name="Van der Zee M."/>
            <person name="Vervoort M."/>
            <person name="Wittkopp N."/>
            <person name="Wimmer E.A."/>
            <person name="Yang X."/>
            <person name="Jones A.K."/>
            <person name="Sattelle D.B."/>
            <person name="Ebert P.R."/>
            <person name="Nelson D."/>
            <person name="Scott J.G."/>
            <person name="Beeman R.W."/>
            <person name="Muthukrishnan S."/>
            <person name="Kramer K.J."/>
            <person name="Arakane Y."/>
            <person name="Beeman R.W."/>
            <person name="Zhu Q."/>
            <person name="Hogenkamp D."/>
            <person name="Dixit R."/>
            <person name="Oppert B."/>
            <person name="Jiang H."/>
            <person name="Zou Z."/>
            <person name="Marshall J."/>
            <person name="Elpidina E."/>
            <person name="Vinokurov K."/>
            <person name="Oppert C."/>
            <person name="Zou Z."/>
            <person name="Evans J."/>
            <person name="Lu Z."/>
            <person name="Zhao P."/>
            <person name="Sumathipala N."/>
            <person name="Altincicek B."/>
            <person name="Vilcinskas A."/>
            <person name="Williams M."/>
            <person name="Hultmark D."/>
            <person name="Hetru C."/>
            <person name="Jiang H."/>
            <person name="Grimmelikhuijzen C.J."/>
            <person name="Hauser F."/>
            <person name="Cazzamali G."/>
            <person name="Williamson M."/>
            <person name="Park Y."/>
            <person name="Li B."/>
            <person name="Tanaka Y."/>
            <person name="Predel R."/>
            <person name="Neupert S."/>
            <person name="Schachtner J."/>
            <person name="Verleyen P."/>
            <person name="Raible F."/>
            <person name="Bork P."/>
            <person name="Friedrich M."/>
            <person name="Walden K.K."/>
            <person name="Robertson H.M."/>
            <person name="Angeli S."/>
            <person name="Foret S."/>
            <person name="Bucher G."/>
            <person name="Schuetz S."/>
            <person name="Maleszka R."/>
            <person name="Wimmer E.A."/>
            <person name="Beeman R.W."/>
            <person name="Lorenzen M."/>
            <person name="Tomoyasu Y."/>
            <person name="Miller S.C."/>
            <person name="Grossmann D."/>
            <person name="Bucher G."/>
        </authorList>
    </citation>
    <scope>NUCLEOTIDE SEQUENCE [LARGE SCALE GENOMIC DNA]</scope>
    <source>
        <strain evidence="8 9">Georgia GA2</strain>
    </source>
</reference>